<dbReference type="PROSITE" id="PS50097">
    <property type="entry name" value="BTB"/>
    <property type="match status" value="1"/>
</dbReference>
<dbReference type="Proteomes" id="UP001152799">
    <property type="component" value="Chromosome 4"/>
</dbReference>
<dbReference type="GO" id="GO:0022008">
    <property type="term" value="P:neurogenesis"/>
    <property type="evidence" value="ECO:0007669"/>
    <property type="project" value="TreeGrafter"/>
</dbReference>
<dbReference type="AlphaFoldDB" id="A0A9N9MR26"/>
<accession>A0A9N9MR26</accession>
<keyword evidence="3" id="KW-1185">Reference proteome</keyword>
<dbReference type="PANTHER" id="PTHR45774:SF4">
    <property type="entry name" value="AXUNDEAD, ISOFORM F"/>
    <property type="match status" value="1"/>
</dbReference>
<dbReference type="SUPFAM" id="SSF54695">
    <property type="entry name" value="POZ domain"/>
    <property type="match status" value="1"/>
</dbReference>
<evidence type="ECO:0000313" key="3">
    <source>
        <dbReference type="Proteomes" id="UP001152799"/>
    </source>
</evidence>
<evidence type="ECO:0000259" key="1">
    <source>
        <dbReference type="PROSITE" id="PS50097"/>
    </source>
</evidence>
<dbReference type="Gene3D" id="3.30.710.10">
    <property type="entry name" value="Potassium Channel Kv1.1, Chain A"/>
    <property type="match status" value="1"/>
</dbReference>
<reference evidence="2" key="1">
    <citation type="submission" date="2022-01" db="EMBL/GenBank/DDBJ databases">
        <authorList>
            <person name="King R."/>
        </authorList>
    </citation>
    <scope>NUCLEOTIDE SEQUENCE</scope>
</reference>
<sequence length="423" mass="50009">MWTAFTQTHLTSLKERKTDCIFLINKKTFEAHKDILANISPVFEKMFFGNLASKKILIEDIQPDDFKQMLDYIYLETIQFNSIENAWSIVYIAKKYLLYDLLHLCTLYVLEHLTIDTLVLSYEYSELYNLKYLREKCFSDIIEAVNSVLVADYHMKATTLKAILRYPKLLITNLDLLCKIIDWAIDECHYENISTEPESIVDILKEHDILRYINRCSLISNCEYCLRPIIICNCVGELVQQTVKYLSDQVINWEEETSVENFKLSWPDICKTRFKFKIAKRIDLRWRDEFVSTITVTKKIIISGLLLSSESSRIYPKATYDGHIRVKFCDRISGSIIATPTFWNYNSEYDFQVYVPLRFPVRLDPDKVYDIKLAYRNLNLDRKASVLKLYMSDYLEDKKRDLGVWFHEYDGTLIRGISYYPAW</sequence>
<dbReference type="SMART" id="SM00225">
    <property type="entry name" value="BTB"/>
    <property type="match status" value="1"/>
</dbReference>
<dbReference type="Pfam" id="PF00651">
    <property type="entry name" value="BTB"/>
    <property type="match status" value="1"/>
</dbReference>
<protein>
    <recommendedName>
        <fullName evidence="1">BTB domain-containing protein</fullName>
    </recommendedName>
</protein>
<organism evidence="2 3">
    <name type="scientific">Ceutorhynchus assimilis</name>
    <name type="common">cabbage seed weevil</name>
    <dbReference type="NCBI Taxonomy" id="467358"/>
    <lineage>
        <taxon>Eukaryota</taxon>
        <taxon>Metazoa</taxon>
        <taxon>Ecdysozoa</taxon>
        <taxon>Arthropoda</taxon>
        <taxon>Hexapoda</taxon>
        <taxon>Insecta</taxon>
        <taxon>Pterygota</taxon>
        <taxon>Neoptera</taxon>
        <taxon>Endopterygota</taxon>
        <taxon>Coleoptera</taxon>
        <taxon>Polyphaga</taxon>
        <taxon>Cucujiformia</taxon>
        <taxon>Curculionidae</taxon>
        <taxon>Ceutorhynchinae</taxon>
        <taxon>Ceutorhynchus</taxon>
    </lineage>
</organism>
<dbReference type="InterPro" id="IPR000210">
    <property type="entry name" value="BTB/POZ_dom"/>
</dbReference>
<dbReference type="PANTHER" id="PTHR45774">
    <property type="entry name" value="BTB/POZ DOMAIN-CONTAINING"/>
    <property type="match status" value="1"/>
</dbReference>
<feature type="domain" description="BTB" evidence="1">
    <location>
        <begin position="18"/>
        <end position="82"/>
    </location>
</feature>
<name>A0A9N9MR26_9CUCU</name>
<dbReference type="EMBL" id="OU892280">
    <property type="protein sequence ID" value="CAG9768466.1"/>
    <property type="molecule type" value="Genomic_DNA"/>
</dbReference>
<dbReference type="InterPro" id="IPR011333">
    <property type="entry name" value="SKP1/BTB/POZ_sf"/>
</dbReference>
<gene>
    <name evidence="2" type="ORF">CEUTPL_LOCUS9004</name>
</gene>
<dbReference type="GO" id="GO:0005829">
    <property type="term" value="C:cytosol"/>
    <property type="evidence" value="ECO:0007669"/>
    <property type="project" value="TreeGrafter"/>
</dbReference>
<dbReference type="OrthoDB" id="624345at2759"/>
<evidence type="ECO:0000313" key="2">
    <source>
        <dbReference type="EMBL" id="CAG9768466.1"/>
    </source>
</evidence>
<proteinExistence type="predicted"/>